<name>A0AAW9CY92_BURTH</name>
<feature type="transmembrane region" description="Helical" evidence="1">
    <location>
        <begin position="16"/>
        <end position="35"/>
    </location>
</feature>
<dbReference type="EMBL" id="QXCT01000001">
    <property type="protein sequence ID" value="MDW9253654.1"/>
    <property type="molecule type" value="Genomic_DNA"/>
</dbReference>
<dbReference type="Proteomes" id="UP001272137">
    <property type="component" value="Unassembled WGS sequence"/>
</dbReference>
<reference evidence="2" key="1">
    <citation type="submission" date="2018-08" db="EMBL/GenBank/DDBJ databases">
        <title>Identification of Burkholderia cepacia strains that express a Burkholderia pseudomallei-like capsular polysaccharide.</title>
        <authorList>
            <person name="Burtnick M.N."/>
            <person name="Vongsouvath M."/>
            <person name="Newton P."/>
            <person name="Wuthiekanun V."/>
            <person name="Limmathurotsakul D."/>
            <person name="Brett P.J."/>
            <person name="Chantratita N."/>
            <person name="Dance D.A."/>
        </authorList>
    </citation>
    <scope>NUCLEOTIDE SEQUENCE</scope>
    <source>
        <strain evidence="2">SBXCC001</strain>
    </source>
</reference>
<keyword evidence="1" id="KW-0812">Transmembrane</keyword>
<evidence type="ECO:0000256" key="1">
    <source>
        <dbReference type="SAM" id="Phobius"/>
    </source>
</evidence>
<proteinExistence type="predicted"/>
<sequence length="49" mass="5997">MGPVRRIATLVYELDWMAALIFLSIYSWILSRQIIGRREFWRLFCRFDS</sequence>
<protein>
    <submittedName>
        <fullName evidence="2">Uncharacterized protein</fullName>
    </submittedName>
</protein>
<gene>
    <name evidence="2" type="ORF">C7S16_4509</name>
</gene>
<evidence type="ECO:0000313" key="2">
    <source>
        <dbReference type="EMBL" id="MDW9253654.1"/>
    </source>
</evidence>
<dbReference type="AlphaFoldDB" id="A0AAW9CY92"/>
<organism evidence="2 3">
    <name type="scientific">Burkholderia thailandensis</name>
    <dbReference type="NCBI Taxonomy" id="57975"/>
    <lineage>
        <taxon>Bacteria</taxon>
        <taxon>Pseudomonadati</taxon>
        <taxon>Pseudomonadota</taxon>
        <taxon>Betaproteobacteria</taxon>
        <taxon>Burkholderiales</taxon>
        <taxon>Burkholderiaceae</taxon>
        <taxon>Burkholderia</taxon>
        <taxon>pseudomallei group</taxon>
    </lineage>
</organism>
<keyword evidence="1" id="KW-1133">Transmembrane helix</keyword>
<accession>A0AAW9CY92</accession>
<keyword evidence="1" id="KW-0472">Membrane</keyword>
<comment type="caution">
    <text evidence="2">The sequence shown here is derived from an EMBL/GenBank/DDBJ whole genome shotgun (WGS) entry which is preliminary data.</text>
</comment>
<evidence type="ECO:0000313" key="3">
    <source>
        <dbReference type="Proteomes" id="UP001272137"/>
    </source>
</evidence>